<feature type="region of interest" description="Disordered" evidence="1">
    <location>
        <begin position="21"/>
        <end position="78"/>
    </location>
</feature>
<accession>G1LVU3</accession>
<keyword evidence="3" id="KW-1185">Reference proteome</keyword>
<reference evidence="2" key="2">
    <citation type="submission" date="2025-08" db="UniProtKB">
        <authorList>
            <consortium name="Ensembl"/>
        </authorList>
    </citation>
    <scope>IDENTIFICATION</scope>
</reference>
<evidence type="ECO:0000313" key="3">
    <source>
        <dbReference type="Proteomes" id="UP000008912"/>
    </source>
</evidence>
<name>G1LVU3_AILME</name>
<dbReference type="Proteomes" id="UP000008912">
    <property type="component" value="Unassembled WGS sequence"/>
</dbReference>
<organism evidence="2 3">
    <name type="scientific">Ailuropoda melanoleuca</name>
    <name type="common">Giant panda</name>
    <dbReference type="NCBI Taxonomy" id="9646"/>
    <lineage>
        <taxon>Eukaryota</taxon>
        <taxon>Metazoa</taxon>
        <taxon>Chordata</taxon>
        <taxon>Craniata</taxon>
        <taxon>Vertebrata</taxon>
        <taxon>Euteleostomi</taxon>
        <taxon>Mammalia</taxon>
        <taxon>Eutheria</taxon>
        <taxon>Laurasiatheria</taxon>
        <taxon>Carnivora</taxon>
        <taxon>Caniformia</taxon>
        <taxon>Ursidae</taxon>
        <taxon>Ailuropoda</taxon>
    </lineage>
</organism>
<dbReference type="eggNOG" id="KOG3829">
    <property type="taxonomic scope" value="Eukaryota"/>
</dbReference>
<dbReference type="AlphaFoldDB" id="G1LVU3"/>
<evidence type="ECO:0000256" key="1">
    <source>
        <dbReference type="SAM" id="MobiDB-lite"/>
    </source>
</evidence>
<protein>
    <submittedName>
        <fullName evidence="2">Uncharacterized protein</fullName>
    </submittedName>
</protein>
<feature type="compositionally biased region" description="Basic and acidic residues" evidence="1">
    <location>
        <begin position="21"/>
        <end position="31"/>
    </location>
</feature>
<dbReference type="HOGENOM" id="CLU_090686_0_0_1"/>
<proteinExistence type="predicted"/>
<dbReference type="STRING" id="9646.ENSAMEP00000011194"/>
<reference evidence="2" key="3">
    <citation type="submission" date="2025-09" db="UniProtKB">
        <authorList>
            <consortium name="Ensembl"/>
        </authorList>
    </citation>
    <scope>IDENTIFICATION</scope>
</reference>
<reference evidence="2 3" key="1">
    <citation type="journal article" date="2010" name="Nature">
        <title>The sequence and de novo assembly of the giant panda genome.</title>
        <authorList>
            <person name="Li R."/>
            <person name="Fan W."/>
            <person name="Tian G."/>
            <person name="Zhu H."/>
            <person name="He L."/>
            <person name="Cai J."/>
            <person name="Huang Q."/>
            <person name="Cai Q."/>
            <person name="Li B."/>
            <person name="Bai Y."/>
            <person name="Zhang Z."/>
            <person name="Zhang Y."/>
            <person name="Wang W."/>
            <person name="Li J."/>
            <person name="Wei F."/>
            <person name="Li H."/>
            <person name="Jian M."/>
            <person name="Li J."/>
            <person name="Zhang Z."/>
            <person name="Nielsen R."/>
            <person name="Li D."/>
            <person name="Gu W."/>
            <person name="Yang Z."/>
            <person name="Xuan Z."/>
            <person name="Ryder O.A."/>
            <person name="Leung F.C."/>
            <person name="Zhou Y."/>
            <person name="Cao J."/>
            <person name="Sun X."/>
            <person name="Fu Y."/>
            <person name="Fang X."/>
            <person name="Guo X."/>
            <person name="Wang B."/>
            <person name="Hou R."/>
            <person name="Shen F."/>
            <person name="Mu B."/>
            <person name="Ni P."/>
            <person name="Lin R."/>
            <person name="Qian W."/>
            <person name="Wang G."/>
            <person name="Yu C."/>
            <person name="Nie W."/>
            <person name="Wang J."/>
            <person name="Wu Z."/>
            <person name="Liang H."/>
            <person name="Min J."/>
            <person name="Wu Q."/>
            <person name="Cheng S."/>
            <person name="Ruan J."/>
            <person name="Wang M."/>
            <person name="Shi Z."/>
            <person name="Wen M."/>
            <person name="Liu B."/>
            <person name="Ren X."/>
            <person name="Zheng H."/>
            <person name="Dong D."/>
            <person name="Cook K."/>
            <person name="Shan G."/>
            <person name="Zhang H."/>
            <person name="Kosiol C."/>
            <person name="Xie X."/>
            <person name="Lu Z."/>
            <person name="Zheng H."/>
            <person name="Li Y."/>
            <person name="Steiner C.C."/>
            <person name="Lam T.T."/>
            <person name="Lin S."/>
            <person name="Zhang Q."/>
            <person name="Li G."/>
            <person name="Tian J."/>
            <person name="Gong T."/>
            <person name="Liu H."/>
            <person name="Zhang D."/>
            <person name="Fang L."/>
            <person name="Ye C."/>
            <person name="Zhang J."/>
            <person name="Hu W."/>
            <person name="Xu A."/>
            <person name="Ren Y."/>
            <person name="Zhang G."/>
            <person name="Bruford M.W."/>
            <person name="Li Q."/>
            <person name="Ma L."/>
            <person name="Guo Y."/>
            <person name="An N."/>
            <person name="Hu Y."/>
            <person name="Zheng Y."/>
            <person name="Shi Y."/>
            <person name="Li Z."/>
            <person name="Liu Q."/>
            <person name="Chen Y."/>
            <person name="Zhao J."/>
            <person name="Qu N."/>
            <person name="Zhao S."/>
            <person name="Tian F."/>
            <person name="Wang X."/>
            <person name="Wang H."/>
            <person name="Xu L."/>
            <person name="Liu X."/>
            <person name="Vinar T."/>
            <person name="Wang Y."/>
            <person name="Lam T.W."/>
            <person name="Yiu S.M."/>
            <person name="Liu S."/>
            <person name="Zhang H."/>
            <person name="Li D."/>
            <person name="Huang Y."/>
            <person name="Wang X."/>
            <person name="Yang G."/>
            <person name="Jiang Z."/>
            <person name="Wang J."/>
            <person name="Qin N."/>
            <person name="Li L."/>
            <person name="Li J."/>
            <person name="Bolund L."/>
            <person name="Kristiansen K."/>
            <person name="Wong G.K."/>
            <person name="Olson M."/>
            <person name="Zhang X."/>
            <person name="Li S."/>
            <person name="Yang H."/>
            <person name="Wang J."/>
            <person name="Wang J."/>
        </authorList>
    </citation>
    <scope>NUCLEOTIDE SEQUENCE [LARGE SCALE GENOMIC DNA]</scope>
</reference>
<evidence type="ECO:0000313" key="2">
    <source>
        <dbReference type="Ensembl" id="ENSAMEP00000011194.2"/>
    </source>
</evidence>
<feature type="compositionally biased region" description="Basic and acidic residues" evidence="1">
    <location>
        <begin position="54"/>
        <end position="68"/>
    </location>
</feature>
<dbReference type="GeneTree" id="ENSGT00390000014141"/>
<sequence>FSHFLFWPHARPLIWGLRTPHERKKETKNQEDLPEDQPLPDGQMLQKGEGAQNSEDKANDAKGDKATKEGPSLGRTELRKDAKGKISLGAGVSPWDLVTTRYLGSSLQVHVARLPQQVPFRHVMDLKAEKSLAGRKERRRRFGDISMHKCYQFGQIFSPFQALAMTEMRRLVLPQDLPMGPPLQRMGISCTTEGTLQDLPLSSTELGMRKDVSHREKEKPASHIKMPLFPPIVKATKSNDMK</sequence>
<dbReference type="Ensembl" id="ENSAMET00000011673.2">
    <property type="protein sequence ID" value="ENSAMEP00000011194.2"/>
    <property type="gene ID" value="ENSAMEG00000010638.2"/>
</dbReference>
<dbReference type="InParanoid" id="G1LVU3"/>